<keyword evidence="5" id="KW-0732">Signal</keyword>
<comment type="similarity">
    <text evidence="2 7">Belongs to the plant cysteine rich small secretory peptide family. Epidermal patterning factor subfamily.</text>
</comment>
<keyword evidence="4 7" id="KW-0964">Secreted</keyword>
<evidence type="ECO:0000256" key="1">
    <source>
        <dbReference type="ARBA" id="ARBA00004613"/>
    </source>
</evidence>
<sequence length="147" mass="16619">MLYTTLLTPDFVCRCYFTATHQLVLKQKKMKNSALKGTYQLSFYMCLLPRPLTSNQQSVHNKLSTNKGNMSIEGERQVKEVEENSNVSNEEMKLIGSSPPSCEHKCYGCMPCEAIQVPTNTGRVGVQYTNYEPEGWKCKCGPAFYTP</sequence>
<reference evidence="9" key="1">
    <citation type="submission" date="2023-08" db="EMBL/GenBank/DDBJ databases">
        <title>A de novo genome assembly of Solanum verrucosum Schlechtendal, a Mexican diploid species geographically isolated from the other diploid A-genome species in potato relatives.</title>
        <authorList>
            <person name="Hosaka K."/>
        </authorList>
    </citation>
    <scope>NUCLEOTIDE SEQUENCE</scope>
    <source>
        <tissue evidence="9">Young leaves</tissue>
    </source>
</reference>
<evidence type="ECO:0000256" key="5">
    <source>
        <dbReference type="ARBA" id="ARBA00022729"/>
    </source>
</evidence>
<evidence type="ECO:0000256" key="8">
    <source>
        <dbReference type="SAM" id="MobiDB-lite"/>
    </source>
</evidence>
<name>A0AAF0QGJ9_SOLVR</name>
<gene>
    <name evidence="9" type="ORF">MTR67_015842</name>
</gene>
<dbReference type="GO" id="GO:0005576">
    <property type="term" value="C:extracellular region"/>
    <property type="evidence" value="ECO:0007669"/>
    <property type="project" value="UniProtKB-SubCell"/>
</dbReference>
<accession>A0AAF0QGJ9</accession>
<dbReference type="PANTHER" id="PTHR33109">
    <property type="entry name" value="EPIDERMAL PATTERNING FACTOR-LIKE PROTEIN 4"/>
    <property type="match status" value="1"/>
</dbReference>
<feature type="compositionally biased region" description="Basic and acidic residues" evidence="8">
    <location>
        <begin position="73"/>
        <end position="82"/>
    </location>
</feature>
<evidence type="ECO:0000256" key="2">
    <source>
        <dbReference type="ARBA" id="ARBA00008127"/>
    </source>
</evidence>
<dbReference type="GO" id="GO:0010052">
    <property type="term" value="P:guard cell differentiation"/>
    <property type="evidence" value="ECO:0007669"/>
    <property type="project" value="UniProtKB-UniRule"/>
</dbReference>
<comment type="function">
    <text evidence="7">Controls stomatal patterning.</text>
</comment>
<dbReference type="Proteomes" id="UP001234989">
    <property type="component" value="Chromosome 3"/>
</dbReference>
<evidence type="ECO:0000256" key="6">
    <source>
        <dbReference type="ARBA" id="ARBA00023157"/>
    </source>
</evidence>
<evidence type="ECO:0000313" key="9">
    <source>
        <dbReference type="EMBL" id="WMV22457.1"/>
    </source>
</evidence>
<comment type="subcellular location">
    <subcellularLocation>
        <location evidence="1 7">Secreted</location>
    </subcellularLocation>
</comment>
<protein>
    <recommendedName>
        <fullName evidence="7">Epidermal patterning factor-like protein</fullName>
    </recommendedName>
</protein>
<dbReference type="PANTHER" id="PTHR33109:SF3">
    <property type="entry name" value="EPIDERMAL PATTERNING FACTOR-LIKE PROTEIN"/>
    <property type="match status" value="1"/>
</dbReference>
<dbReference type="InterPro" id="IPR039455">
    <property type="entry name" value="EPFL"/>
</dbReference>
<dbReference type="AlphaFoldDB" id="A0AAF0QGJ9"/>
<evidence type="ECO:0000256" key="3">
    <source>
        <dbReference type="ARBA" id="ARBA00022473"/>
    </source>
</evidence>
<evidence type="ECO:0000256" key="7">
    <source>
        <dbReference type="RuleBase" id="RU367102"/>
    </source>
</evidence>
<proteinExistence type="inferred from homology"/>
<evidence type="ECO:0000256" key="4">
    <source>
        <dbReference type="ARBA" id="ARBA00022525"/>
    </source>
</evidence>
<keyword evidence="6" id="KW-1015">Disulfide bond</keyword>
<organism evidence="9 10">
    <name type="scientific">Solanum verrucosum</name>
    <dbReference type="NCBI Taxonomy" id="315347"/>
    <lineage>
        <taxon>Eukaryota</taxon>
        <taxon>Viridiplantae</taxon>
        <taxon>Streptophyta</taxon>
        <taxon>Embryophyta</taxon>
        <taxon>Tracheophyta</taxon>
        <taxon>Spermatophyta</taxon>
        <taxon>Magnoliopsida</taxon>
        <taxon>eudicotyledons</taxon>
        <taxon>Gunneridae</taxon>
        <taxon>Pentapetalae</taxon>
        <taxon>asterids</taxon>
        <taxon>lamiids</taxon>
        <taxon>Solanales</taxon>
        <taxon>Solanaceae</taxon>
        <taxon>Solanoideae</taxon>
        <taxon>Solaneae</taxon>
        <taxon>Solanum</taxon>
    </lineage>
</organism>
<keyword evidence="10" id="KW-1185">Reference proteome</keyword>
<keyword evidence="3 7" id="KW-0217">Developmental protein</keyword>
<evidence type="ECO:0000313" key="10">
    <source>
        <dbReference type="Proteomes" id="UP001234989"/>
    </source>
</evidence>
<dbReference type="Pfam" id="PF17181">
    <property type="entry name" value="EPF"/>
    <property type="match status" value="1"/>
</dbReference>
<feature type="region of interest" description="Disordered" evidence="8">
    <location>
        <begin position="63"/>
        <end position="90"/>
    </location>
</feature>
<dbReference type="EMBL" id="CP133614">
    <property type="protein sequence ID" value="WMV22457.1"/>
    <property type="molecule type" value="Genomic_DNA"/>
</dbReference>